<dbReference type="Pfam" id="PF02654">
    <property type="entry name" value="CobS"/>
    <property type="match status" value="1"/>
</dbReference>
<dbReference type="eggNOG" id="COG0368">
    <property type="taxonomic scope" value="Bacteria"/>
</dbReference>
<dbReference type="InterPro" id="IPR003805">
    <property type="entry name" value="CobS"/>
</dbReference>
<evidence type="ECO:0000256" key="16">
    <source>
        <dbReference type="ARBA" id="ARBA00032853"/>
    </source>
</evidence>
<comment type="function">
    <text evidence="14 19">Joins adenosylcobinamide-GDP and alpha-ribazole to generate adenosylcobalamin (Ado-cobalamin). Also synthesizes adenosylcobalamin 5'-phosphate from adenosylcobinamide-GDP and alpha-ribazole 5'-phosphate.</text>
</comment>
<accession>G8QS96</accession>
<dbReference type="HAMAP" id="MF_00719">
    <property type="entry name" value="CobS"/>
    <property type="match status" value="1"/>
</dbReference>
<gene>
    <name evidence="19" type="primary">cobS</name>
    <name evidence="20" type="ordered locus">SpiGrapes_1137</name>
</gene>
<evidence type="ECO:0000256" key="4">
    <source>
        <dbReference type="ARBA" id="ARBA00010561"/>
    </source>
</evidence>
<reference evidence="20 21" key="1">
    <citation type="submission" date="2011-11" db="EMBL/GenBank/DDBJ databases">
        <title>Complete sequence of Spirochaeta sp. grapes.</title>
        <authorList>
            <consortium name="US DOE Joint Genome Institute"/>
            <person name="Lucas S."/>
            <person name="Han J."/>
            <person name="Lapidus A."/>
            <person name="Cheng J.-F."/>
            <person name="Goodwin L."/>
            <person name="Pitluck S."/>
            <person name="Peters L."/>
            <person name="Ovchinnikova G."/>
            <person name="Munk A.C."/>
            <person name="Detter J.C."/>
            <person name="Han C."/>
            <person name="Tapia R."/>
            <person name="Land M."/>
            <person name="Hauser L."/>
            <person name="Kyrpides N."/>
            <person name="Ivanova N."/>
            <person name="Pagani I."/>
            <person name="Ritalahtilisa K."/>
            <person name="Loeffler F."/>
            <person name="Woyke T."/>
        </authorList>
    </citation>
    <scope>NUCLEOTIDE SEQUENCE [LARGE SCALE GENOMIC DNA]</scope>
    <source>
        <strain evidence="21">ATCC BAA-1885 / DSM 22778 / Grapes</strain>
    </source>
</reference>
<evidence type="ECO:0000256" key="19">
    <source>
        <dbReference type="HAMAP-Rule" id="MF_00719"/>
    </source>
</evidence>
<evidence type="ECO:0000256" key="17">
    <source>
        <dbReference type="ARBA" id="ARBA00048623"/>
    </source>
</evidence>
<keyword evidence="11 19" id="KW-0460">Magnesium</keyword>
<keyword evidence="7 19" id="KW-1003">Cell membrane</keyword>
<keyword evidence="9 19" id="KW-0808">Transferase</keyword>
<evidence type="ECO:0000256" key="14">
    <source>
        <dbReference type="ARBA" id="ARBA00025228"/>
    </source>
</evidence>
<dbReference type="UniPathway" id="UPA00148">
    <property type="reaction ID" value="UER00238"/>
</dbReference>
<evidence type="ECO:0000256" key="7">
    <source>
        <dbReference type="ARBA" id="ARBA00022475"/>
    </source>
</evidence>
<evidence type="ECO:0000256" key="11">
    <source>
        <dbReference type="ARBA" id="ARBA00022842"/>
    </source>
</evidence>
<feature type="transmembrane region" description="Helical" evidence="19">
    <location>
        <begin position="193"/>
        <end position="213"/>
    </location>
</feature>
<feature type="transmembrane region" description="Helical" evidence="19">
    <location>
        <begin position="30"/>
        <end position="50"/>
    </location>
</feature>
<evidence type="ECO:0000256" key="8">
    <source>
        <dbReference type="ARBA" id="ARBA00022573"/>
    </source>
</evidence>
<dbReference type="RefSeq" id="WP_014269806.1">
    <property type="nucleotide sequence ID" value="NC_016633.1"/>
</dbReference>
<dbReference type="PANTHER" id="PTHR34148:SF1">
    <property type="entry name" value="ADENOSYLCOBINAMIDE-GDP RIBAZOLETRANSFERASE"/>
    <property type="match status" value="1"/>
</dbReference>
<evidence type="ECO:0000256" key="6">
    <source>
        <dbReference type="ARBA" id="ARBA00015850"/>
    </source>
</evidence>
<evidence type="ECO:0000256" key="5">
    <source>
        <dbReference type="ARBA" id="ARBA00013200"/>
    </source>
</evidence>
<comment type="catalytic activity">
    <reaction evidence="17 19">
        <text>alpha-ribazole + adenosylcob(III)inamide-GDP = adenosylcob(III)alamin + GMP + H(+)</text>
        <dbReference type="Rhea" id="RHEA:16049"/>
        <dbReference type="ChEBI" id="CHEBI:10329"/>
        <dbReference type="ChEBI" id="CHEBI:15378"/>
        <dbReference type="ChEBI" id="CHEBI:18408"/>
        <dbReference type="ChEBI" id="CHEBI:58115"/>
        <dbReference type="ChEBI" id="CHEBI:60487"/>
        <dbReference type="EC" id="2.7.8.26"/>
    </reaction>
</comment>
<protein>
    <recommendedName>
        <fullName evidence="6 19">Adenosylcobinamide-GDP ribazoletransferase</fullName>
        <ecNumber evidence="5 19">2.7.8.26</ecNumber>
    </recommendedName>
    <alternativeName>
        <fullName evidence="16 19">Cobalamin synthase</fullName>
    </alternativeName>
    <alternativeName>
        <fullName evidence="15 19">Cobalamin-5'-phosphate synthase</fullName>
    </alternativeName>
</protein>
<keyword evidence="13 19" id="KW-0472">Membrane</keyword>
<comment type="subcellular location">
    <subcellularLocation>
        <location evidence="19">Cell inner membrane</location>
        <topology evidence="19">Multi-pass membrane protein</topology>
    </subcellularLocation>
    <subcellularLocation>
        <location evidence="2">Cell membrane</location>
        <topology evidence="2">Multi-pass membrane protein</topology>
    </subcellularLocation>
</comment>
<comment type="pathway">
    <text evidence="3 19">Cofactor biosynthesis; adenosylcobalamin biosynthesis; adenosylcobalamin from cob(II)yrinate a,c-diamide: step 7/7.</text>
</comment>
<name>G8QS96_SPHPG</name>
<evidence type="ECO:0000256" key="9">
    <source>
        <dbReference type="ARBA" id="ARBA00022679"/>
    </source>
</evidence>
<evidence type="ECO:0000256" key="10">
    <source>
        <dbReference type="ARBA" id="ARBA00022692"/>
    </source>
</evidence>
<keyword evidence="10 19" id="KW-0812">Transmembrane</keyword>
<dbReference type="STRING" id="158190.SpiGrapes_1137"/>
<comment type="catalytic activity">
    <reaction evidence="18 19">
        <text>alpha-ribazole 5'-phosphate + adenosylcob(III)inamide-GDP = adenosylcob(III)alamin 5'-phosphate + GMP + H(+)</text>
        <dbReference type="Rhea" id="RHEA:23560"/>
        <dbReference type="ChEBI" id="CHEBI:15378"/>
        <dbReference type="ChEBI" id="CHEBI:57918"/>
        <dbReference type="ChEBI" id="CHEBI:58115"/>
        <dbReference type="ChEBI" id="CHEBI:60487"/>
        <dbReference type="ChEBI" id="CHEBI:60493"/>
        <dbReference type="EC" id="2.7.8.26"/>
    </reaction>
</comment>
<feature type="transmembrane region" description="Helical" evidence="19">
    <location>
        <begin position="105"/>
        <end position="133"/>
    </location>
</feature>
<keyword evidence="21" id="KW-1185">Reference proteome</keyword>
<comment type="cofactor">
    <cofactor evidence="1 19">
        <name>Mg(2+)</name>
        <dbReference type="ChEBI" id="CHEBI:18420"/>
    </cofactor>
</comment>
<evidence type="ECO:0000256" key="18">
    <source>
        <dbReference type="ARBA" id="ARBA00049504"/>
    </source>
</evidence>
<dbReference type="GO" id="GO:0051073">
    <property type="term" value="F:adenosylcobinamide-GDP ribazoletransferase activity"/>
    <property type="evidence" value="ECO:0007669"/>
    <property type="project" value="UniProtKB-UniRule"/>
</dbReference>
<dbReference type="HOGENOM" id="CLU_057426_3_1_12"/>
<evidence type="ECO:0000313" key="21">
    <source>
        <dbReference type="Proteomes" id="UP000005632"/>
    </source>
</evidence>
<evidence type="ECO:0000256" key="12">
    <source>
        <dbReference type="ARBA" id="ARBA00022989"/>
    </source>
</evidence>
<feature type="transmembrane region" description="Helical" evidence="19">
    <location>
        <begin position="169"/>
        <end position="187"/>
    </location>
</feature>
<dbReference type="EC" id="2.7.8.26" evidence="5 19"/>
<dbReference type="GO" id="GO:0005886">
    <property type="term" value="C:plasma membrane"/>
    <property type="evidence" value="ECO:0007669"/>
    <property type="project" value="UniProtKB-SubCell"/>
</dbReference>
<dbReference type="EMBL" id="CP003155">
    <property type="protein sequence ID" value="AEV28957.1"/>
    <property type="molecule type" value="Genomic_DNA"/>
</dbReference>
<keyword evidence="8 19" id="KW-0169">Cobalamin biosynthesis</keyword>
<organism evidence="20 21">
    <name type="scientific">Sphaerochaeta pleomorpha (strain ATCC BAA-1885 / DSM 22778 / Grapes)</name>
    <dbReference type="NCBI Taxonomy" id="158190"/>
    <lineage>
        <taxon>Bacteria</taxon>
        <taxon>Pseudomonadati</taxon>
        <taxon>Spirochaetota</taxon>
        <taxon>Spirochaetia</taxon>
        <taxon>Spirochaetales</taxon>
        <taxon>Sphaerochaetaceae</taxon>
        <taxon>Sphaerochaeta</taxon>
    </lineage>
</organism>
<evidence type="ECO:0000256" key="3">
    <source>
        <dbReference type="ARBA" id="ARBA00004663"/>
    </source>
</evidence>
<keyword evidence="12 19" id="KW-1133">Transmembrane helix</keyword>
<evidence type="ECO:0000256" key="13">
    <source>
        <dbReference type="ARBA" id="ARBA00023136"/>
    </source>
</evidence>
<dbReference type="GO" id="GO:0009236">
    <property type="term" value="P:cobalamin biosynthetic process"/>
    <property type="evidence" value="ECO:0007669"/>
    <property type="project" value="UniProtKB-UniRule"/>
</dbReference>
<sequence length="252" mass="27020">MIISPFVSALRTLTRFSVPGKDSKTQSGMLFYFPLVGILLGFFSVLLSLLPLSPFLLASLIVALQAYLTRGFHLDGLCDMADGFGGGWDKERTLAIMKDSHVGSFAVIALVCVLLVQVASVASIVFLWPILLFSPMVGRFMQVMACATCTYARKEGGTAQLLVDQSKKWHALAPAFQILLFLGVLAFLDSPSFYSAVGSLFLASLLFFCIRHLSVKRLGGITGDVLGAIEVLCETAAYLGASLPLAILSLVG</sequence>
<evidence type="ECO:0000313" key="20">
    <source>
        <dbReference type="EMBL" id="AEV28957.1"/>
    </source>
</evidence>
<proteinExistence type="inferred from homology"/>
<evidence type="ECO:0000256" key="15">
    <source>
        <dbReference type="ARBA" id="ARBA00032605"/>
    </source>
</evidence>
<dbReference type="AlphaFoldDB" id="G8QS96"/>
<dbReference type="Proteomes" id="UP000005632">
    <property type="component" value="Chromosome"/>
</dbReference>
<dbReference type="KEGG" id="sgp:SpiGrapes_1137"/>
<keyword evidence="19" id="KW-0997">Cell inner membrane</keyword>
<dbReference type="GO" id="GO:0008818">
    <property type="term" value="F:cobalamin 5'-phosphate synthase activity"/>
    <property type="evidence" value="ECO:0007669"/>
    <property type="project" value="UniProtKB-UniRule"/>
</dbReference>
<dbReference type="PANTHER" id="PTHR34148">
    <property type="entry name" value="ADENOSYLCOBINAMIDE-GDP RIBAZOLETRANSFERASE"/>
    <property type="match status" value="1"/>
</dbReference>
<comment type="similarity">
    <text evidence="4 19">Belongs to the CobS family.</text>
</comment>
<evidence type="ECO:0000256" key="1">
    <source>
        <dbReference type="ARBA" id="ARBA00001946"/>
    </source>
</evidence>
<evidence type="ECO:0000256" key="2">
    <source>
        <dbReference type="ARBA" id="ARBA00004651"/>
    </source>
</evidence>